<feature type="signal peptide" evidence="1">
    <location>
        <begin position="1"/>
        <end position="38"/>
    </location>
</feature>
<evidence type="ECO:0000256" key="1">
    <source>
        <dbReference type="SAM" id="SignalP"/>
    </source>
</evidence>
<dbReference type="EMBL" id="CP101118">
    <property type="protein sequence ID" value="WZF87498.1"/>
    <property type="molecule type" value="Genomic_DNA"/>
</dbReference>
<dbReference type="Pfam" id="PF11319">
    <property type="entry name" value="VasI"/>
    <property type="match status" value="1"/>
</dbReference>
<keyword evidence="1" id="KW-0732">Signal</keyword>
<keyword evidence="3" id="KW-1185">Reference proteome</keyword>
<gene>
    <name evidence="2" type="primary">tagO</name>
    <name evidence="2" type="ORF">NLK58_14245</name>
</gene>
<reference evidence="2 3" key="1">
    <citation type="submission" date="2022-07" db="EMBL/GenBank/DDBJ databases">
        <title>A copper resistant bacterium isolated from sediment samples of deep sea hydrothermal areas.</title>
        <authorList>
            <person name="Zeng X."/>
        </authorList>
    </citation>
    <scope>NUCLEOTIDE SEQUENCE [LARGE SCALE GENOMIC DNA]</scope>
    <source>
        <strain evidence="3">CuT 6</strain>
    </source>
</reference>
<dbReference type="Proteomes" id="UP001475781">
    <property type="component" value="Chromosome"/>
</dbReference>
<dbReference type="RefSeq" id="WP_227539304.1">
    <property type="nucleotide sequence ID" value="NZ_CP101118.1"/>
</dbReference>
<proteinExistence type="predicted"/>
<dbReference type="NCBIfam" id="TIGR03360">
    <property type="entry name" value="VI_minor_1"/>
    <property type="match status" value="1"/>
</dbReference>
<name>A0ABZ2VYQ2_9GAMM</name>
<dbReference type="InterPro" id="IPR017738">
    <property type="entry name" value="T6SS-assoc_VCA0118"/>
</dbReference>
<sequence length="228" mass="24745">MSEVSGDGFMMSRKVRFPGRVPAALALVSLLFSLLSHASADQLEDARFCTGEPQRLERLACFDDVFGTPLAAPGADSTAPDARRSERWRQAYAGLDEQNGGSGVIYRNTGRAAGQLVTVPALGVQPPRPLLALQCHNNITELTLMLPEALDEERVRLGFGGAQTVWRVRDNGFVLSGGRGLPAIRTVKAMIASTEVRIESPNGRIHGLLFDLTGYRQAIEPLRETCGW</sequence>
<organism evidence="2 3">
    <name type="scientific">Marinobacter metalliresistant</name>
    <dbReference type="NCBI Taxonomy" id="2961995"/>
    <lineage>
        <taxon>Bacteria</taxon>
        <taxon>Pseudomonadati</taxon>
        <taxon>Pseudomonadota</taxon>
        <taxon>Gammaproteobacteria</taxon>
        <taxon>Pseudomonadales</taxon>
        <taxon>Marinobacteraceae</taxon>
        <taxon>Marinobacter</taxon>
    </lineage>
</organism>
<evidence type="ECO:0000313" key="2">
    <source>
        <dbReference type="EMBL" id="WZF87498.1"/>
    </source>
</evidence>
<protein>
    <submittedName>
        <fullName evidence="2">Type VI secretion system-associated protein TagO</fullName>
    </submittedName>
</protein>
<evidence type="ECO:0000313" key="3">
    <source>
        <dbReference type="Proteomes" id="UP001475781"/>
    </source>
</evidence>
<accession>A0ABZ2VYQ2</accession>
<feature type="chain" id="PRO_5046842899" evidence="1">
    <location>
        <begin position="39"/>
        <end position="228"/>
    </location>
</feature>